<evidence type="ECO:0000313" key="2">
    <source>
        <dbReference type="Proteomes" id="UP000187609"/>
    </source>
</evidence>
<dbReference type="Gramene" id="OIT22062">
    <property type="protein sequence ID" value="OIT22062"/>
    <property type="gene ID" value="A4A49_32154"/>
</dbReference>
<dbReference type="OMA" id="MSCLRLR"/>
<dbReference type="AlphaFoldDB" id="A0A1J6JY86"/>
<reference evidence="1" key="1">
    <citation type="submission" date="2016-11" db="EMBL/GenBank/DDBJ databases">
        <title>The genome of Nicotiana attenuata.</title>
        <authorList>
            <person name="Xu S."/>
            <person name="Brockmoeller T."/>
            <person name="Gaquerel E."/>
            <person name="Navarro A."/>
            <person name="Kuhl H."/>
            <person name="Gase K."/>
            <person name="Ling Z."/>
            <person name="Zhou W."/>
            <person name="Kreitzer C."/>
            <person name="Stanke M."/>
            <person name="Tang H."/>
            <person name="Lyons E."/>
            <person name="Pandey P."/>
            <person name="Pandey S.P."/>
            <person name="Timmermann B."/>
            <person name="Baldwin I.T."/>
        </authorList>
    </citation>
    <scope>NUCLEOTIDE SEQUENCE [LARGE SCALE GENOMIC DNA]</scope>
    <source>
        <strain evidence="1">UT</strain>
    </source>
</reference>
<dbReference type="Pfam" id="PF05553">
    <property type="entry name" value="DUF761"/>
    <property type="match status" value="1"/>
</dbReference>
<dbReference type="EMBL" id="MJEQ01003914">
    <property type="protein sequence ID" value="OIT22062.1"/>
    <property type="molecule type" value="Genomic_DNA"/>
</dbReference>
<gene>
    <name evidence="1" type="ORF">A4A49_32154</name>
</gene>
<accession>A0A1J6JY86</accession>
<dbReference type="InterPro" id="IPR008480">
    <property type="entry name" value="DUF761_pln"/>
</dbReference>
<dbReference type="Proteomes" id="UP000187609">
    <property type="component" value="Unassembled WGS sequence"/>
</dbReference>
<organism evidence="1 2">
    <name type="scientific">Nicotiana attenuata</name>
    <name type="common">Coyote tobacco</name>
    <dbReference type="NCBI Taxonomy" id="49451"/>
    <lineage>
        <taxon>Eukaryota</taxon>
        <taxon>Viridiplantae</taxon>
        <taxon>Streptophyta</taxon>
        <taxon>Embryophyta</taxon>
        <taxon>Tracheophyta</taxon>
        <taxon>Spermatophyta</taxon>
        <taxon>Magnoliopsida</taxon>
        <taxon>eudicotyledons</taxon>
        <taxon>Gunneridae</taxon>
        <taxon>Pentapetalae</taxon>
        <taxon>asterids</taxon>
        <taxon>lamiids</taxon>
        <taxon>Solanales</taxon>
        <taxon>Solanaceae</taxon>
        <taxon>Nicotianoideae</taxon>
        <taxon>Nicotianeae</taxon>
        <taxon>Nicotiana</taxon>
    </lineage>
</organism>
<proteinExistence type="predicted"/>
<name>A0A1J6JY86_NICAT</name>
<sequence>MSWLNLQRLLPTRKIWKLFSTKLQTKFHKVLGKSKVIKKSKKPNSFSKASKKLAPWPVFRVQFKTKGSNKFKHKSKYRSTLKYHKKAAPVYIDQLFIEDVSVVKEKYVQLTAKTANKDIKQVCVMETEQAEIHLGKRSVPSTSMVDENPNDQQQLVAADEMWESLTLASPQLHCINERAEEFIAKFRANMRQQNLLARRL</sequence>
<evidence type="ECO:0000313" key="1">
    <source>
        <dbReference type="EMBL" id="OIT22062.1"/>
    </source>
</evidence>
<protein>
    <submittedName>
        <fullName evidence="1">Uncharacterized protein</fullName>
    </submittedName>
</protein>
<keyword evidence="2" id="KW-1185">Reference proteome</keyword>
<comment type="caution">
    <text evidence="1">The sequence shown here is derived from an EMBL/GenBank/DDBJ whole genome shotgun (WGS) entry which is preliminary data.</text>
</comment>